<evidence type="ECO:0000256" key="1">
    <source>
        <dbReference type="ARBA" id="ARBA00006723"/>
    </source>
</evidence>
<comment type="caution">
    <text evidence="4">The sequence shown here is derived from an EMBL/GenBank/DDBJ whole genome shotgun (WGS) entry which is preliminary data.</text>
</comment>
<reference evidence="4 5" key="1">
    <citation type="journal article" date="2015" name="Microbiome">
        <title>Genomic resolution of linkages in carbon, nitrogen, and sulfur cycling among widespread estuary sediment bacteria.</title>
        <authorList>
            <person name="Baker B.J."/>
            <person name="Lazar C.S."/>
            <person name="Teske A.P."/>
            <person name="Dick G.J."/>
        </authorList>
    </citation>
    <scope>NUCLEOTIDE SEQUENCE [LARGE SCALE GENOMIC DNA]</scope>
    <source>
        <strain evidence="4">SM23_60</strain>
    </source>
</reference>
<dbReference type="Pfam" id="PF01361">
    <property type="entry name" value="Tautomerase"/>
    <property type="match status" value="1"/>
</dbReference>
<comment type="similarity">
    <text evidence="1">Belongs to the 4-oxalocrotonate tautomerase family.</text>
</comment>
<evidence type="ECO:0000256" key="2">
    <source>
        <dbReference type="ARBA" id="ARBA00023235"/>
    </source>
</evidence>
<protein>
    <recommendedName>
        <fullName evidence="3">4-oxalocrotonate tautomerase-like domain-containing protein</fullName>
    </recommendedName>
</protein>
<name>A0A0S8GLN7_UNCW3</name>
<accession>A0A0S8GLN7</accession>
<gene>
    <name evidence="4" type="ORF">AMJ87_02330</name>
</gene>
<dbReference type="GO" id="GO:0016853">
    <property type="term" value="F:isomerase activity"/>
    <property type="evidence" value="ECO:0007669"/>
    <property type="project" value="UniProtKB-KW"/>
</dbReference>
<dbReference type="InterPro" id="IPR004370">
    <property type="entry name" value="4-OT-like_dom"/>
</dbReference>
<dbReference type="PANTHER" id="PTHR35530:SF1">
    <property type="entry name" value="2-HYDROXYMUCONATE TAUTOMERASE"/>
    <property type="match status" value="1"/>
</dbReference>
<dbReference type="PANTHER" id="PTHR35530">
    <property type="entry name" value="TAUTOMERASE-RELATED"/>
    <property type="match status" value="1"/>
</dbReference>
<feature type="domain" description="4-oxalocrotonate tautomerase-like" evidence="3">
    <location>
        <begin position="2"/>
        <end position="55"/>
    </location>
</feature>
<dbReference type="AlphaFoldDB" id="A0A0S8GLN7"/>
<dbReference type="InterPro" id="IPR014347">
    <property type="entry name" value="Tautomerase/MIF_sf"/>
</dbReference>
<evidence type="ECO:0000313" key="4">
    <source>
        <dbReference type="EMBL" id="KPK73211.1"/>
    </source>
</evidence>
<dbReference type="Proteomes" id="UP000051096">
    <property type="component" value="Unassembled WGS sequence"/>
</dbReference>
<proteinExistence type="inferred from homology"/>
<dbReference type="EMBL" id="LJUO01000013">
    <property type="protein sequence ID" value="KPK73211.1"/>
    <property type="molecule type" value="Genomic_DNA"/>
</dbReference>
<keyword evidence="2" id="KW-0413">Isomerase</keyword>
<dbReference type="SUPFAM" id="SSF55331">
    <property type="entry name" value="Tautomerase/MIF"/>
    <property type="match status" value="1"/>
</dbReference>
<dbReference type="Gene3D" id="3.30.429.10">
    <property type="entry name" value="Macrophage Migration Inhibitory Factor"/>
    <property type="match status" value="1"/>
</dbReference>
<evidence type="ECO:0000313" key="5">
    <source>
        <dbReference type="Proteomes" id="UP000051096"/>
    </source>
</evidence>
<evidence type="ECO:0000259" key="3">
    <source>
        <dbReference type="Pfam" id="PF01361"/>
    </source>
</evidence>
<sequence>MPFVEITLWKGIEDKKKEELVAEVTDAVTKTIECPKEAVHIILREEPRENWAIGGIQHSKKYGARS</sequence>
<organism evidence="4 5">
    <name type="scientific">candidate division WOR_3 bacterium SM23_60</name>
    <dbReference type="NCBI Taxonomy" id="1703780"/>
    <lineage>
        <taxon>Bacteria</taxon>
        <taxon>Bacteria division WOR-3</taxon>
    </lineage>
</organism>